<evidence type="ECO:0000313" key="1">
    <source>
        <dbReference type="EMBL" id="CAF2130792.1"/>
    </source>
</evidence>
<dbReference type="EMBL" id="CAJNRF010011374">
    <property type="protein sequence ID" value="CAF2130792.1"/>
    <property type="molecule type" value="Genomic_DNA"/>
</dbReference>
<gene>
    <name evidence="4" type="ORF">OVN521_LOCUS21076</name>
    <name evidence="3" type="ORF">UXM345_LOCUS21690</name>
    <name evidence="1" type="ORF">WKI299_LOCUS26233</name>
    <name evidence="2" type="ORF">XDN619_LOCUS33300</name>
</gene>
<evidence type="ECO:0000313" key="2">
    <source>
        <dbReference type="EMBL" id="CAF2211096.1"/>
    </source>
</evidence>
<evidence type="ECO:0000313" key="6">
    <source>
        <dbReference type="Proteomes" id="UP000663866"/>
    </source>
</evidence>
<protein>
    <submittedName>
        <fullName evidence="1">Uncharacterized protein</fullName>
    </submittedName>
</protein>
<evidence type="ECO:0000313" key="5">
    <source>
        <dbReference type="Proteomes" id="UP000663856"/>
    </source>
</evidence>
<dbReference type="EMBL" id="CAJNRG010016829">
    <property type="protein sequence ID" value="CAF2211096.1"/>
    <property type="molecule type" value="Genomic_DNA"/>
</dbReference>
<accession>A0A816VYV6</accession>
<name>A0A816VYV6_9BILA</name>
<comment type="caution">
    <text evidence="1">The sequence shown here is derived from an EMBL/GenBank/DDBJ whole genome shotgun (WGS) entry which is preliminary data.</text>
</comment>
<dbReference type="Proteomes" id="UP000663856">
    <property type="component" value="Unassembled WGS sequence"/>
</dbReference>
<evidence type="ECO:0000313" key="4">
    <source>
        <dbReference type="EMBL" id="CAF4104584.1"/>
    </source>
</evidence>
<dbReference type="Proteomes" id="UP000663887">
    <property type="component" value="Unassembled WGS sequence"/>
</dbReference>
<keyword evidence="6" id="KW-1185">Reference proteome</keyword>
<dbReference type="EMBL" id="CAJOBF010003440">
    <property type="protein sequence ID" value="CAF4091340.1"/>
    <property type="molecule type" value="Genomic_DNA"/>
</dbReference>
<dbReference type="Proteomes" id="UP000663842">
    <property type="component" value="Unassembled WGS sequence"/>
</dbReference>
<dbReference type="Proteomes" id="UP000663866">
    <property type="component" value="Unassembled WGS sequence"/>
</dbReference>
<reference evidence="1" key="1">
    <citation type="submission" date="2021-02" db="EMBL/GenBank/DDBJ databases">
        <authorList>
            <person name="Nowell W R."/>
        </authorList>
    </citation>
    <scope>NUCLEOTIDE SEQUENCE</scope>
</reference>
<sequence>MGLSKFEGCSYSSHYCCLSIDRSLTTRSIESSNSPLKYSSRFARRPEWVEGLDRWSSTEINNKKNDLSRRHLNFHNDIGLYLPRHEKPNSAPISVKGLQIQSK</sequence>
<dbReference type="EMBL" id="CAJOBG010004300">
    <property type="protein sequence ID" value="CAF4104584.1"/>
    <property type="molecule type" value="Genomic_DNA"/>
</dbReference>
<organism evidence="1 5">
    <name type="scientific">Rotaria magnacalcarata</name>
    <dbReference type="NCBI Taxonomy" id="392030"/>
    <lineage>
        <taxon>Eukaryota</taxon>
        <taxon>Metazoa</taxon>
        <taxon>Spiralia</taxon>
        <taxon>Gnathifera</taxon>
        <taxon>Rotifera</taxon>
        <taxon>Eurotatoria</taxon>
        <taxon>Bdelloidea</taxon>
        <taxon>Philodinida</taxon>
        <taxon>Philodinidae</taxon>
        <taxon>Rotaria</taxon>
    </lineage>
</organism>
<proteinExistence type="predicted"/>
<dbReference type="AlphaFoldDB" id="A0A816VYV6"/>
<evidence type="ECO:0000313" key="3">
    <source>
        <dbReference type="EMBL" id="CAF4091340.1"/>
    </source>
</evidence>